<dbReference type="Proteomes" id="UP000001369">
    <property type="component" value="Chromosome"/>
</dbReference>
<sequence length="137" mass="15862">MKLKKQVRKIKILIFENFSLKLLSFIVSFLLWLNVSSQTQSKFQVYSYVDVIDIPQDLDVKKIKPEKVKVILEGSYSNKLDDIKVKTFVKGDKLKEGKNELPVEVVINSSKYKVVSIQPESVIIYTYKNSTQNKESQ</sequence>
<dbReference type="STRING" id="204536.SULAZ_1625"/>
<evidence type="ECO:0000313" key="1">
    <source>
        <dbReference type="EMBL" id="ACN99413.1"/>
    </source>
</evidence>
<reference evidence="1 2" key="1">
    <citation type="journal article" date="2009" name="J. Bacteriol.">
        <title>Complete and draft genome sequences of six members of the Aquificales.</title>
        <authorList>
            <person name="Reysenbach A.L."/>
            <person name="Hamamura N."/>
            <person name="Podar M."/>
            <person name="Griffiths E."/>
            <person name="Ferreira S."/>
            <person name="Hochstein R."/>
            <person name="Heidelberg J."/>
            <person name="Johnson J."/>
            <person name="Mead D."/>
            <person name="Pohorille A."/>
            <person name="Sarmiento M."/>
            <person name="Schweighofer K."/>
            <person name="Seshadri R."/>
            <person name="Voytek M.A."/>
        </authorList>
    </citation>
    <scope>NUCLEOTIDE SEQUENCE [LARGE SCALE GENOMIC DNA]</scope>
    <source>
        <strain evidence="2">Az-Fu1 / DSM 15241 / OCM 825</strain>
    </source>
</reference>
<dbReference type="HOGENOM" id="CLU_1824336_0_0_0"/>
<gene>
    <name evidence="1" type="ordered locus">SULAZ_1625</name>
</gene>
<dbReference type="Gene3D" id="2.170.120.30">
    <property type="match status" value="1"/>
</dbReference>
<name>C1DWV1_SULAA</name>
<organism evidence="1 2">
    <name type="scientific">Sulfurihydrogenibium azorense (strain DSM 15241 / OCM 825 / Az-Fu1)</name>
    <dbReference type="NCBI Taxonomy" id="204536"/>
    <lineage>
        <taxon>Bacteria</taxon>
        <taxon>Pseudomonadati</taxon>
        <taxon>Aquificota</taxon>
        <taxon>Aquificia</taxon>
        <taxon>Aquificales</taxon>
        <taxon>Hydrogenothermaceae</taxon>
        <taxon>Sulfurihydrogenibium</taxon>
    </lineage>
</organism>
<evidence type="ECO:0000313" key="2">
    <source>
        <dbReference type="Proteomes" id="UP000001369"/>
    </source>
</evidence>
<dbReference type="AlphaFoldDB" id="C1DWV1"/>
<protein>
    <recommendedName>
        <fullName evidence="3">YbbR family protein</fullName>
    </recommendedName>
</protein>
<dbReference type="RefSeq" id="WP_012674730.1">
    <property type="nucleotide sequence ID" value="NC_012438.1"/>
</dbReference>
<keyword evidence="2" id="KW-1185">Reference proteome</keyword>
<evidence type="ECO:0008006" key="3">
    <source>
        <dbReference type="Google" id="ProtNLM"/>
    </source>
</evidence>
<proteinExistence type="predicted"/>
<dbReference type="OrthoDB" id="14502at2"/>
<dbReference type="EMBL" id="CP001229">
    <property type="protein sequence ID" value="ACN99413.1"/>
    <property type="molecule type" value="Genomic_DNA"/>
</dbReference>
<accession>C1DWV1</accession>
<dbReference type="KEGG" id="saf:SULAZ_1625"/>